<organism evidence="1">
    <name type="scientific">Lepeophtheirus salmonis</name>
    <name type="common">Salmon louse</name>
    <name type="synonym">Caligus salmonis</name>
    <dbReference type="NCBI Taxonomy" id="72036"/>
    <lineage>
        <taxon>Eukaryota</taxon>
        <taxon>Metazoa</taxon>
        <taxon>Ecdysozoa</taxon>
        <taxon>Arthropoda</taxon>
        <taxon>Crustacea</taxon>
        <taxon>Multicrustacea</taxon>
        <taxon>Hexanauplia</taxon>
        <taxon>Copepoda</taxon>
        <taxon>Siphonostomatoida</taxon>
        <taxon>Caligidae</taxon>
        <taxon>Lepeophtheirus</taxon>
    </lineage>
</organism>
<dbReference type="EMBL" id="HACA01018615">
    <property type="protein sequence ID" value="CDW35976.1"/>
    <property type="molecule type" value="Transcribed_RNA"/>
</dbReference>
<proteinExistence type="predicted"/>
<name>A0A0K2UE78_LEPSM</name>
<reference evidence="1" key="1">
    <citation type="submission" date="2014-05" db="EMBL/GenBank/DDBJ databases">
        <authorList>
            <person name="Chronopoulou M."/>
        </authorList>
    </citation>
    <scope>NUCLEOTIDE SEQUENCE</scope>
    <source>
        <tissue evidence="1">Whole organism</tissue>
    </source>
</reference>
<dbReference type="AlphaFoldDB" id="A0A0K2UE78"/>
<accession>A0A0K2UE78</accession>
<evidence type="ECO:0000313" key="1">
    <source>
        <dbReference type="EMBL" id="CDW35976.1"/>
    </source>
</evidence>
<sequence length="43" mass="5431">MRRRKTMYPKTLLNPLPFFLYIKKESMTTNEIIKYERLYYLII</sequence>
<protein>
    <submittedName>
        <fullName evidence="1">Uncharacterized protein</fullName>
    </submittedName>
</protein>